<evidence type="ECO:0000313" key="1">
    <source>
        <dbReference type="EMBL" id="PNX74419.1"/>
    </source>
</evidence>
<comment type="caution">
    <text evidence="1">The sequence shown here is derived from an EMBL/GenBank/DDBJ whole genome shotgun (WGS) entry which is preliminary data.</text>
</comment>
<gene>
    <name evidence="1" type="ORF">L195_g030338</name>
</gene>
<accession>A0A2K3L7B3</accession>
<reference evidence="1 2" key="2">
    <citation type="journal article" date="2017" name="Front. Plant Sci.">
        <title>Gene Classification and Mining of Molecular Markers Useful in Red Clover (Trifolium pratense) Breeding.</title>
        <authorList>
            <person name="Istvanek J."/>
            <person name="Dluhosova J."/>
            <person name="Dluhos P."/>
            <person name="Patkova L."/>
            <person name="Nedelnik J."/>
            <person name="Repkova J."/>
        </authorList>
    </citation>
    <scope>NUCLEOTIDE SEQUENCE [LARGE SCALE GENOMIC DNA]</scope>
    <source>
        <strain evidence="2">cv. Tatra</strain>
        <tissue evidence="1">Young leaves</tissue>
    </source>
</reference>
<dbReference type="PANTHER" id="PTHR33144">
    <property type="entry name" value="OS10G0409366 PROTEIN-RELATED"/>
    <property type="match status" value="1"/>
</dbReference>
<dbReference type="STRING" id="57577.A0A2K3L7B3"/>
<dbReference type="Proteomes" id="UP000236291">
    <property type="component" value="Unassembled WGS sequence"/>
</dbReference>
<name>A0A2K3L7B3_TRIPR</name>
<organism evidence="1 2">
    <name type="scientific">Trifolium pratense</name>
    <name type="common">Red clover</name>
    <dbReference type="NCBI Taxonomy" id="57577"/>
    <lineage>
        <taxon>Eukaryota</taxon>
        <taxon>Viridiplantae</taxon>
        <taxon>Streptophyta</taxon>
        <taxon>Embryophyta</taxon>
        <taxon>Tracheophyta</taxon>
        <taxon>Spermatophyta</taxon>
        <taxon>Magnoliopsida</taxon>
        <taxon>eudicotyledons</taxon>
        <taxon>Gunneridae</taxon>
        <taxon>Pentapetalae</taxon>
        <taxon>rosids</taxon>
        <taxon>fabids</taxon>
        <taxon>Fabales</taxon>
        <taxon>Fabaceae</taxon>
        <taxon>Papilionoideae</taxon>
        <taxon>50 kb inversion clade</taxon>
        <taxon>NPAAA clade</taxon>
        <taxon>Hologalegina</taxon>
        <taxon>IRL clade</taxon>
        <taxon>Trifolieae</taxon>
        <taxon>Trifolium</taxon>
    </lineage>
</organism>
<protein>
    <submittedName>
        <fullName evidence="1">Uncharacterized protein</fullName>
    </submittedName>
</protein>
<reference evidence="1 2" key="1">
    <citation type="journal article" date="2014" name="Am. J. Bot.">
        <title>Genome assembly and annotation for red clover (Trifolium pratense; Fabaceae).</title>
        <authorList>
            <person name="Istvanek J."/>
            <person name="Jaros M."/>
            <person name="Krenek A."/>
            <person name="Repkova J."/>
        </authorList>
    </citation>
    <scope>NUCLEOTIDE SEQUENCE [LARGE SCALE GENOMIC DNA]</scope>
    <source>
        <strain evidence="2">cv. Tatra</strain>
        <tissue evidence="1">Young leaves</tissue>
    </source>
</reference>
<proteinExistence type="predicted"/>
<dbReference type="InterPro" id="IPR004252">
    <property type="entry name" value="Probable_transposase_24"/>
</dbReference>
<dbReference type="Pfam" id="PF03004">
    <property type="entry name" value="Transposase_24"/>
    <property type="match status" value="1"/>
</dbReference>
<sequence length="247" mass="28511">MLQGQEDQNDMEPLQVQLHQSINNQLDEQFEESLLIKVKEINGNGQGNDNGANLLVRFLGELAKKSEFCPISIERWDMMSEESIKAQWKNIEDRFEFDYAAGIKWVKTTLGDRWKYYKYRLRCKHFKPNKSKEDILANPPSGVPPVDWIAFVNYYNNDEMKKVSERNTRNRKKLKVIHAGGSKSNARRGRQMELQLDRPICRGEVYLSTLRKKSGDYVNDEGKAVAIKVCLPLTSPEKSLLASNEVL</sequence>
<dbReference type="PANTHER" id="PTHR33144:SF25">
    <property type="entry name" value="DUF4216 DOMAIN-CONTAINING PROTEIN"/>
    <property type="match status" value="1"/>
</dbReference>
<evidence type="ECO:0000313" key="2">
    <source>
        <dbReference type="Proteomes" id="UP000236291"/>
    </source>
</evidence>
<dbReference type="ExpressionAtlas" id="A0A2K3L7B3">
    <property type="expression patterns" value="baseline"/>
</dbReference>
<dbReference type="EMBL" id="ASHM01027493">
    <property type="protein sequence ID" value="PNX74419.1"/>
    <property type="molecule type" value="Genomic_DNA"/>
</dbReference>
<dbReference type="AlphaFoldDB" id="A0A2K3L7B3"/>